<dbReference type="InterPro" id="IPR025646">
    <property type="entry name" value="DUF4350"/>
</dbReference>
<evidence type="ECO:0000313" key="3">
    <source>
        <dbReference type="Proteomes" id="UP000183275"/>
    </source>
</evidence>
<evidence type="ECO:0000313" key="2">
    <source>
        <dbReference type="EMBL" id="SEV83795.1"/>
    </source>
</evidence>
<dbReference type="EMBL" id="FOIS01000001">
    <property type="protein sequence ID" value="SEV83795.1"/>
    <property type="molecule type" value="Genomic_DNA"/>
</dbReference>
<dbReference type="Proteomes" id="UP000183275">
    <property type="component" value="Unassembled WGS sequence"/>
</dbReference>
<protein>
    <recommendedName>
        <fullName evidence="1">DUF4350 domain-containing protein</fullName>
    </recommendedName>
</protein>
<dbReference type="OrthoDB" id="372296at2157"/>
<sequence>MSWHAGLLGDGDVDWPRVLLLALAATVVLTVGAVAATSSASFGPYNPTWDGSSEFREDVQAAPGVEHHLIRDAAEYEELPANDTVAFVVAPDEPYEDEDAARVREFVAEGGTLVVLENRDGASNELLADVGAEARADGRLLRDEQHHFRGPTMPVAADVGNHTLATGIEQLTFNYATAVDPGNATVLVATSEFAYLGSEDDGLDAGDELRSYPVATAENVSNGQVVVVGDPSVTINAMYDEPDNAAFVRGLYDDADHVVVDRSHGDDVPPLTAAVLTVRDSPWLQLLVGTAGIGLVAVLSRVRVRSVLETVRAVLPARFRSVEGRSGGGGSESSRLGLSEHDRVEYLRRRHPEWDDDQVKRMATAFNNHRMEEDGYE</sequence>
<organism evidence="2 3">
    <name type="scientific">Natrinema salifodinae</name>
    <dbReference type="NCBI Taxonomy" id="1202768"/>
    <lineage>
        <taxon>Archaea</taxon>
        <taxon>Methanobacteriati</taxon>
        <taxon>Methanobacteriota</taxon>
        <taxon>Stenosarchaea group</taxon>
        <taxon>Halobacteria</taxon>
        <taxon>Halobacteriales</taxon>
        <taxon>Natrialbaceae</taxon>
        <taxon>Natrinema</taxon>
    </lineage>
</organism>
<gene>
    <name evidence="2" type="ORF">SAMN05216285_0533</name>
</gene>
<keyword evidence="3" id="KW-1185">Reference proteome</keyword>
<proteinExistence type="predicted"/>
<name>A0A1I0M5P4_9EURY</name>
<dbReference type="AlphaFoldDB" id="A0A1I0M5P4"/>
<dbReference type="STRING" id="1202768.SAMN05216285_0533"/>
<dbReference type="Pfam" id="PF14258">
    <property type="entry name" value="DUF4350"/>
    <property type="match status" value="1"/>
</dbReference>
<accession>A0A1I0M5P4</accession>
<dbReference type="RefSeq" id="WP_049991876.1">
    <property type="nucleotide sequence ID" value="NZ_FOIS01000001.1"/>
</dbReference>
<evidence type="ECO:0000259" key="1">
    <source>
        <dbReference type="Pfam" id="PF14258"/>
    </source>
</evidence>
<dbReference type="eggNOG" id="arCOG01314">
    <property type="taxonomic scope" value="Archaea"/>
</dbReference>
<reference evidence="3" key="1">
    <citation type="submission" date="2016-10" db="EMBL/GenBank/DDBJ databases">
        <authorList>
            <person name="Varghese N."/>
        </authorList>
    </citation>
    <scope>NUCLEOTIDE SEQUENCE [LARGE SCALE GENOMIC DNA]</scope>
    <source>
        <strain evidence="3">CGMCC 1.12284</strain>
    </source>
</reference>
<feature type="domain" description="DUF4350" evidence="1">
    <location>
        <begin position="44"/>
        <end position="251"/>
    </location>
</feature>